<dbReference type="AlphaFoldDB" id="A0A2A2J608"/>
<comment type="caution">
    <text evidence="7">The sequence shown here is derived from an EMBL/GenBank/DDBJ whole genome shotgun (WGS) entry which is preliminary data.</text>
</comment>
<keyword evidence="8" id="KW-1185">Reference proteome</keyword>
<dbReference type="GO" id="GO:0005730">
    <property type="term" value="C:nucleolus"/>
    <property type="evidence" value="ECO:0007669"/>
    <property type="project" value="TreeGrafter"/>
</dbReference>
<comment type="subcellular location">
    <subcellularLocation>
        <location evidence="1 5">Nucleus</location>
    </subcellularLocation>
</comment>
<organism evidence="7 8">
    <name type="scientific">Diploscapter pachys</name>
    <dbReference type="NCBI Taxonomy" id="2018661"/>
    <lineage>
        <taxon>Eukaryota</taxon>
        <taxon>Metazoa</taxon>
        <taxon>Ecdysozoa</taxon>
        <taxon>Nematoda</taxon>
        <taxon>Chromadorea</taxon>
        <taxon>Rhabditida</taxon>
        <taxon>Rhabditina</taxon>
        <taxon>Rhabditomorpha</taxon>
        <taxon>Rhabditoidea</taxon>
        <taxon>Rhabditidae</taxon>
        <taxon>Diploscapter</taxon>
    </lineage>
</organism>
<keyword evidence="3 5" id="KW-0690">Ribosome biogenesis</keyword>
<evidence type="ECO:0000256" key="1">
    <source>
        <dbReference type="ARBA" id="ARBA00004123"/>
    </source>
</evidence>
<dbReference type="Pfam" id="PF04939">
    <property type="entry name" value="RRS1"/>
    <property type="match status" value="1"/>
</dbReference>
<evidence type="ECO:0000256" key="3">
    <source>
        <dbReference type="ARBA" id="ARBA00022517"/>
    </source>
</evidence>
<gene>
    <name evidence="7" type="ORF">WR25_11451</name>
</gene>
<name>A0A2A2J608_9BILA</name>
<evidence type="ECO:0000256" key="6">
    <source>
        <dbReference type="SAM" id="MobiDB-lite"/>
    </source>
</evidence>
<proteinExistence type="inferred from homology"/>
<comment type="function">
    <text evidence="5">Involved in ribosomal large subunit assembly.</text>
</comment>
<dbReference type="PANTHER" id="PTHR17602:SF4">
    <property type="entry name" value="RIBOSOME BIOGENESIS REGULATORY PROTEIN HOMOLOG"/>
    <property type="match status" value="1"/>
</dbReference>
<evidence type="ECO:0000256" key="2">
    <source>
        <dbReference type="ARBA" id="ARBA00010077"/>
    </source>
</evidence>
<dbReference type="OrthoDB" id="28455at2759"/>
<feature type="compositionally biased region" description="Basic residues" evidence="6">
    <location>
        <begin position="301"/>
        <end position="311"/>
    </location>
</feature>
<comment type="similarity">
    <text evidence="2 5">Belongs to the RRS1 family.</text>
</comment>
<dbReference type="Proteomes" id="UP000218231">
    <property type="component" value="Unassembled WGS sequence"/>
</dbReference>
<dbReference type="GO" id="GO:0042273">
    <property type="term" value="P:ribosomal large subunit biogenesis"/>
    <property type="evidence" value="ECO:0007669"/>
    <property type="project" value="TreeGrafter"/>
</dbReference>
<accession>A0A2A2J608</accession>
<dbReference type="GO" id="GO:0030687">
    <property type="term" value="C:preribosome, large subunit precursor"/>
    <property type="evidence" value="ECO:0007669"/>
    <property type="project" value="TreeGrafter"/>
</dbReference>
<evidence type="ECO:0000313" key="7">
    <source>
        <dbReference type="EMBL" id="PAV57210.1"/>
    </source>
</evidence>
<sequence>MDLIGHFPSTEVQKDVDPMVDVGNLLLIDRQPVTSDSDELKDRARDNTQLLLNAIWQLERQQVEDAVVAILPVPTYRLPREKIVPQPRQPTKWELYAKAKGIKKRTKDKKVGNLHLSASYEQKFDDLSGEWKPTYGYRRGNDNTKDWVIEIPQNAADPMKDFFEERVEAKKERVAKNEMQRLKNIARQLNSTVKKGESTDKLIGVGVNPMEKTKQQVRFAADRARAATASAGKFQETIKGEKPNIKTGKKRKFEPNEGKITEENKRALQIFDKIKDKKMKIIEEKAAEIAGPNSSDEGKKERGKKGKKPSRMKSEVHRQQWFKNKIKSKKSASARGGRKGKK</sequence>
<dbReference type="PANTHER" id="PTHR17602">
    <property type="entry name" value="RIBOSOME BIOGENESIS REGULATORY PROTEIN"/>
    <property type="match status" value="1"/>
</dbReference>
<feature type="region of interest" description="Disordered" evidence="6">
    <location>
        <begin position="285"/>
        <end position="342"/>
    </location>
</feature>
<dbReference type="STRING" id="2018661.A0A2A2J608"/>
<evidence type="ECO:0000313" key="8">
    <source>
        <dbReference type="Proteomes" id="UP000218231"/>
    </source>
</evidence>
<reference evidence="7 8" key="1">
    <citation type="journal article" date="2017" name="Curr. Biol.">
        <title>Genome architecture and evolution of a unichromosomal asexual nematode.</title>
        <authorList>
            <person name="Fradin H."/>
            <person name="Zegar C."/>
            <person name="Gutwein M."/>
            <person name="Lucas J."/>
            <person name="Kovtun M."/>
            <person name="Corcoran D."/>
            <person name="Baugh L.R."/>
            <person name="Kiontke K."/>
            <person name="Gunsalus K."/>
            <person name="Fitch D.H."/>
            <person name="Piano F."/>
        </authorList>
    </citation>
    <scope>NUCLEOTIDE SEQUENCE [LARGE SCALE GENOMIC DNA]</scope>
    <source>
        <strain evidence="7">PF1309</strain>
    </source>
</reference>
<dbReference type="EMBL" id="LIAE01010651">
    <property type="protein sequence ID" value="PAV57210.1"/>
    <property type="molecule type" value="Genomic_DNA"/>
</dbReference>
<dbReference type="GO" id="GO:0000447">
    <property type="term" value="P:endonucleolytic cleavage in ITS1 to separate SSU-rRNA from 5.8S rRNA and LSU-rRNA from tricistronic rRNA transcript (SSU-rRNA, 5.8S rRNA, LSU-rRNA)"/>
    <property type="evidence" value="ECO:0007669"/>
    <property type="project" value="TreeGrafter"/>
</dbReference>
<evidence type="ECO:0000256" key="5">
    <source>
        <dbReference type="RuleBase" id="RU364132"/>
    </source>
</evidence>
<evidence type="ECO:0000256" key="4">
    <source>
        <dbReference type="ARBA" id="ARBA00023242"/>
    </source>
</evidence>
<feature type="compositionally biased region" description="Basic residues" evidence="6">
    <location>
        <begin position="324"/>
        <end position="342"/>
    </location>
</feature>
<dbReference type="InterPro" id="IPR007023">
    <property type="entry name" value="Ribosom_reg"/>
</dbReference>
<keyword evidence="4 5" id="KW-0539">Nucleus</keyword>
<protein>
    <recommendedName>
        <fullName evidence="5">Ribosome biogenesis regulatory protein</fullName>
    </recommendedName>
</protein>